<dbReference type="GO" id="GO:2000014">
    <property type="term" value="P:regulation of endosperm development"/>
    <property type="evidence" value="ECO:0007669"/>
    <property type="project" value="EnsemblPlants"/>
</dbReference>
<dbReference type="Pfam" id="PF25996">
    <property type="entry name" value="HTH_CLF_N"/>
    <property type="match status" value="1"/>
</dbReference>
<evidence type="ECO:0000313" key="8">
    <source>
        <dbReference type="EMBL" id="KFK42616.1"/>
    </source>
</evidence>
<keyword evidence="9" id="KW-1185">Reference proteome</keyword>
<dbReference type="SUPFAM" id="SSF82199">
    <property type="entry name" value="SET domain"/>
    <property type="match status" value="1"/>
</dbReference>
<dbReference type="InterPro" id="IPR045318">
    <property type="entry name" value="EZH1/2-like"/>
</dbReference>
<dbReference type="PANTHER" id="PTHR45747:SF7">
    <property type="entry name" value="HISTONE-LYSINE N-METHYLTRANSFERASE MEDEA"/>
    <property type="match status" value="1"/>
</dbReference>
<dbReference type="InterPro" id="IPR026489">
    <property type="entry name" value="CXC_dom"/>
</dbReference>
<dbReference type="InterPro" id="IPR041355">
    <property type="entry name" value="Pre-SET_CXC"/>
</dbReference>
<dbReference type="Proteomes" id="UP000029120">
    <property type="component" value="Chromosome 1"/>
</dbReference>
<name>A0A087HKG4_ARAAL</name>
<organism evidence="8 9">
    <name type="scientific">Arabis alpina</name>
    <name type="common">Alpine rock-cress</name>
    <dbReference type="NCBI Taxonomy" id="50452"/>
    <lineage>
        <taxon>Eukaryota</taxon>
        <taxon>Viridiplantae</taxon>
        <taxon>Streptophyta</taxon>
        <taxon>Embryophyta</taxon>
        <taxon>Tracheophyta</taxon>
        <taxon>Spermatophyta</taxon>
        <taxon>Magnoliopsida</taxon>
        <taxon>eudicotyledons</taxon>
        <taxon>Gunneridae</taxon>
        <taxon>Pentapetalae</taxon>
        <taxon>rosids</taxon>
        <taxon>malvids</taxon>
        <taxon>Brassicales</taxon>
        <taxon>Brassicaceae</taxon>
        <taxon>Arabideae</taxon>
        <taxon>Arabis</taxon>
    </lineage>
</organism>
<feature type="compositionally biased region" description="Basic residues" evidence="5">
    <location>
        <begin position="674"/>
        <end position="685"/>
    </location>
</feature>
<accession>A0A087HKG4</accession>
<dbReference type="Pfam" id="PF18264">
    <property type="entry name" value="preSET_CXC"/>
    <property type="match status" value="1"/>
</dbReference>
<dbReference type="Gene3D" id="2.170.270.10">
    <property type="entry name" value="SET domain"/>
    <property type="match status" value="1"/>
</dbReference>
<reference evidence="9" key="1">
    <citation type="journal article" date="2015" name="Nat. Plants">
        <title>Genome expansion of Arabis alpina linked with retrotransposition and reduced symmetric DNA methylation.</title>
        <authorList>
            <person name="Willing E.M."/>
            <person name="Rawat V."/>
            <person name="Mandakova T."/>
            <person name="Maumus F."/>
            <person name="James G.V."/>
            <person name="Nordstroem K.J."/>
            <person name="Becker C."/>
            <person name="Warthmann N."/>
            <person name="Chica C."/>
            <person name="Szarzynska B."/>
            <person name="Zytnicki M."/>
            <person name="Albani M.C."/>
            <person name="Kiefer C."/>
            <person name="Bergonzi S."/>
            <person name="Castaings L."/>
            <person name="Mateos J.L."/>
            <person name="Berns M.C."/>
            <person name="Bujdoso N."/>
            <person name="Piofczyk T."/>
            <person name="de Lorenzo L."/>
            <person name="Barrero-Sicilia C."/>
            <person name="Mateos I."/>
            <person name="Piednoel M."/>
            <person name="Hagmann J."/>
            <person name="Chen-Min-Tao R."/>
            <person name="Iglesias-Fernandez R."/>
            <person name="Schuster S.C."/>
            <person name="Alonso-Blanco C."/>
            <person name="Roudier F."/>
            <person name="Carbonero P."/>
            <person name="Paz-Ares J."/>
            <person name="Davis S.J."/>
            <person name="Pecinka A."/>
            <person name="Quesneville H."/>
            <person name="Colot V."/>
            <person name="Lysak M.A."/>
            <person name="Weigel D."/>
            <person name="Coupland G."/>
            <person name="Schneeberger K."/>
        </authorList>
    </citation>
    <scope>NUCLEOTIDE SEQUENCE [LARGE SCALE GENOMIC DNA]</scope>
    <source>
        <strain evidence="9">cv. Pajares</strain>
    </source>
</reference>
<dbReference type="SMART" id="SM01114">
    <property type="entry name" value="CXC"/>
    <property type="match status" value="1"/>
</dbReference>
<evidence type="ECO:0000256" key="1">
    <source>
        <dbReference type="ARBA" id="ARBA00022603"/>
    </source>
</evidence>
<feature type="region of interest" description="Disordered" evidence="5">
    <location>
        <begin position="673"/>
        <end position="693"/>
    </location>
</feature>
<evidence type="ECO:0000256" key="4">
    <source>
        <dbReference type="ARBA" id="ARBA00048568"/>
    </source>
</evidence>
<evidence type="ECO:0000313" key="9">
    <source>
        <dbReference type="Proteomes" id="UP000029120"/>
    </source>
</evidence>
<dbReference type="AlphaFoldDB" id="A0A087HKG4"/>
<dbReference type="GO" id="GO:0045892">
    <property type="term" value="P:negative regulation of DNA-templated transcription"/>
    <property type="evidence" value="ECO:0007669"/>
    <property type="project" value="EnsemblPlants"/>
</dbReference>
<dbReference type="InterPro" id="IPR046341">
    <property type="entry name" value="SET_dom_sf"/>
</dbReference>
<dbReference type="SMART" id="SM00317">
    <property type="entry name" value="SET"/>
    <property type="match status" value="1"/>
</dbReference>
<dbReference type="GO" id="GO:0005634">
    <property type="term" value="C:nucleus"/>
    <property type="evidence" value="ECO:0007669"/>
    <property type="project" value="EnsemblPlants"/>
</dbReference>
<dbReference type="GO" id="GO:0031507">
    <property type="term" value="P:heterochromatin formation"/>
    <property type="evidence" value="ECO:0007669"/>
    <property type="project" value="TreeGrafter"/>
</dbReference>
<evidence type="ECO:0000259" key="7">
    <source>
        <dbReference type="PROSITE" id="PS51633"/>
    </source>
</evidence>
<feature type="domain" description="CXC" evidence="7">
    <location>
        <begin position="430"/>
        <end position="534"/>
    </location>
</feature>
<gene>
    <name evidence="8" type="ordered locus">AALP_Aa1g018600</name>
</gene>
<feature type="domain" description="SET" evidence="6">
    <location>
        <begin position="546"/>
        <end position="662"/>
    </location>
</feature>
<sequence length="693" mass="79527">MVKDNRKHGQNWPPDLKQVKEQIVRERHLYINNTFELRCKPSVAAHVSHHRSLALSRSGPEDSNGIENKLLSLRMKTPLHYFKKVKGTCVRDEVELPPVEFPFVEEIPRSVTWVFTDSNLLMAKTASVYHVHDETSQLNSKDEGYHENGEGTKKEKYKFSKNADLFIWKIGQEYGFNDRVLKKAVTKYLKIDVKELLERYNELIKLNNGKNGGEGSDSSSKSILPSFPDTVCRRYCRRCLMFDCCMHEKHQPKLKSSENISDLFGNEEVREQCSEHCYLKLRNVTEADNVVDNDKSISNTETEDRVIIDTNEVIKDMTNLSIVSEASNEWTPKEKDFYLNGVEIFGRNSCLIAKNLLMNIKTCLEVYNYMCEQDQSTMSLEHNQTAHTENQVNKEVSPKRTRFVRKGFRKFALSRTKSKLACKRLRKSALYPPALKKIARGETKVYRQYTPCTCESICGDQCSCIANGNCCEKYCGCPKSCKNRFQGCNCAIGQCINRQCPCVAIAHECDPDICRSCRLSCRDGSLGEIAEEIQCKNMNFLLKKQKKIMIAKSDIHGWGAFTRYSVKRHDFLGEYTGELVTHDEANERGRKYDHHIGSKYLFSLNNQLEIDAHRFGNKFKFLNHSSKPNCYSKLVIVRGDHRIGIFAGQAIEEGEELFFDYCYVPGQADWCSSSKHRTNVRPKKSKGNDPSST</sequence>
<dbReference type="EMBL" id="CM002869">
    <property type="protein sequence ID" value="KFK42616.1"/>
    <property type="molecule type" value="Genomic_DNA"/>
</dbReference>
<dbReference type="Pfam" id="PF00856">
    <property type="entry name" value="SET"/>
    <property type="match status" value="1"/>
</dbReference>
<dbReference type="InterPro" id="IPR033467">
    <property type="entry name" value="Tesmin/TSO1-like_CXC"/>
</dbReference>
<evidence type="ECO:0000256" key="5">
    <source>
        <dbReference type="SAM" id="MobiDB-lite"/>
    </source>
</evidence>
<dbReference type="GO" id="GO:0003682">
    <property type="term" value="F:chromatin binding"/>
    <property type="evidence" value="ECO:0007669"/>
    <property type="project" value="TreeGrafter"/>
</dbReference>
<protein>
    <submittedName>
        <fullName evidence="8">Medea</fullName>
    </submittedName>
</protein>
<keyword evidence="3" id="KW-0949">S-adenosyl-L-methionine</keyword>
<dbReference type="PROSITE" id="PS50280">
    <property type="entry name" value="SET"/>
    <property type="match status" value="1"/>
</dbReference>
<dbReference type="eggNOG" id="KOG1079">
    <property type="taxonomic scope" value="Eukaryota"/>
</dbReference>
<dbReference type="OrthoDB" id="6141102at2759"/>
<dbReference type="OMA" id="RFDHINN"/>
<dbReference type="InterPro" id="IPR001214">
    <property type="entry name" value="SET_dom"/>
</dbReference>
<comment type="catalytic activity">
    <reaction evidence="4">
        <text>L-lysyl(27)-[histone H3] + 3 S-adenosyl-L-methionine = N(6),N(6),N(6)-trimethyl-L-lysyl(27)-[histone H3] + 3 S-adenosyl-L-homocysteine + 3 H(+)</text>
        <dbReference type="Rhea" id="RHEA:60292"/>
        <dbReference type="Rhea" id="RHEA-COMP:15535"/>
        <dbReference type="Rhea" id="RHEA-COMP:15548"/>
        <dbReference type="ChEBI" id="CHEBI:15378"/>
        <dbReference type="ChEBI" id="CHEBI:29969"/>
        <dbReference type="ChEBI" id="CHEBI:57856"/>
        <dbReference type="ChEBI" id="CHEBI:59789"/>
        <dbReference type="ChEBI" id="CHEBI:61961"/>
        <dbReference type="EC" id="2.1.1.356"/>
    </reaction>
</comment>
<dbReference type="InterPro" id="IPR058609">
    <property type="entry name" value="HTH_CLF-like"/>
</dbReference>
<evidence type="ECO:0000256" key="3">
    <source>
        <dbReference type="ARBA" id="ARBA00022691"/>
    </source>
</evidence>
<dbReference type="GO" id="GO:0048317">
    <property type="term" value="P:seed morphogenesis"/>
    <property type="evidence" value="ECO:0007669"/>
    <property type="project" value="EnsemblPlants"/>
</dbReference>
<dbReference type="GO" id="GO:0140951">
    <property type="term" value="F:histone H3K27 trimethyltransferase activity"/>
    <property type="evidence" value="ECO:0007669"/>
    <property type="project" value="UniProtKB-EC"/>
</dbReference>
<dbReference type="PROSITE" id="PS51633">
    <property type="entry name" value="CXC"/>
    <property type="match status" value="1"/>
</dbReference>
<evidence type="ECO:0000259" key="6">
    <source>
        <dbReference type="PROSITE" id="PS50280"/>
    </source>
</evidence>
<dbReference type="GO" id="GO:0043565">
    <property type="term" value="F:sequence-specific DNA binding"/>
    <property type="evidence" value="ECO:0007669"/>
    <property type="project" value="EnsemblPlants"/>
</dbReference>
<dbReference type="GO" id="GO:0141044">
    <property type="term" value="P:epigenetic programming in the endosperm"/>
    <property type="evidence" value="ECO:0007669"/>
    <property type="project" value="EnsemblPlants"/>
</dbReference>
<dbReference type="GO" id="GO:0032259">
    <property type="term" value="P:methylation"/>
    <property type="evidence" value="ECO:0007669"/>
    <property type="project" value="UniProtKB-KW"/>
</dbReference>
<dbReference type="FunFam" id="2.170.270.10:FF:000001">
    <property type="entry name" value="Putative histone-lysine N-methyltransferase EZH2"/>
    <property type="match status" value="1"/>
</dbReference>
<proteinExistence type="predicted"/>
<dbReference type="Gramene" id="KFK42616">
    <property type="protein sequence ID" value="KFK42616"/>
    <property type="gene ID" value="AALP_AA1G018600"/>
</dbReference>
<dbReference type="GO" id="GO:0009646">
    <property type="term" value="P:response to absence of light"/>
    <property type="evidence" value="ECO:0007669"/>
    <property type="project" value="EnsemblPlants"/>
</dbReference>
<evidence type="ECO:0000256" key="2">
    <source>
        <dbReference type="ARBA" id="ARBA00022679"/>
    </source>
</evidence>
<dbReference type="PANTHER" id="PTHR45747">
    <property type="entry name" value="HISTONE-LYSINE N-METHYLTRANSFERASE E(Z)"/>
    <property type="match status" value="1"/>
</dbReference>
<keyword evidence="2" id="KW-0808">Transferase</keyword>
<keyword evidence="1" id="KW-0489">Methyltransferase</keyword>
<dbReference type="CDD" id="cd10519">
    <property type="entry name" value="SET_EZH"/>
    <property type="match status" value="1"/>
</dbReference>